<comment type="subcellular location">
    <subcellularLocation>
        <location evidence="1">Membrane</location>
        <topology evidence="1">Multi-pass membrane protein</topology>
    </subcellularLocation>
</comment>
<dbReference type="PANTHER" id="PTHR11814">
    <property type="entry name" value="SULFATE TRANSPORTER"/>
    <property type="match status" value="1"/>
</dbReference>
<feature type="transmembrane region" description="Helical" evidence="5">
    <location>
        <begin position="272"/>
        <end position="294"/>
    </location>
</feature>
<dbReference type="EMBL" id="QEWR01000006">
    <property type="protein sequence ID" value="PWD82361.1"/>
    <property type="molecule type" value="Genomic_DNA"/>
</dbReference>
<dbReference type="PROSITE" id="PS50801">
    <property type="entry name" value="STAS"/>
    <property type="match status" value="1"/>
</dbReference>
<evidence type="ECO:0000256" key="4">
    <source>
        <dbReference type="ARBA" id="ARBA00023136"/>
    </source>
</evidence>
<evidence type="ECO:0000256" key="3">
    <source>
        <dbReference type="ARBA" id="ARBA00022989"/>
    </source>
</evidence>
<feature type="transmembrane region" description="Helical" evidence="5">
    <location>
        <begin position="167"/>
        <end position="193"/>
    </location>
</feature>
<dbReference type="GO" id="GO:0016020">
    <property type="term" value="C:membrane"/>
    <property type="evidence" value="ECO:0007669"/>
    <property type="project" value="UniProtKB-SubCell"/>
</dbReference>
<feature type="transmembrane region" description="Helical" evidence="5">
    <location>
        <begin position="128"/>
        <end position="147"/>
    </location>
</feature>
<accession>A0A2U2AI99</accession>
<dbReference type="Gene3D" id="3.30.750.24">
    <property type="entry name" value="STAS domain"/>
    <property type="match status" value="1"/>
</dbReference>
<evidence type="ECO:0000313" key="7">
    <source>
        <dbReference type="EMBL" id="PWD82361.1"/>
    </source>
</evidence>
<keyword evidence="2 5" id="KW-0812">Transmembrane</keyword>
<keyword evidence="8" id="KW-1185">Reference proteome</keyword>
<dbReference type="Proteomes" id="UP000244948">
    <property type="component" value="Unassembled WGS sequence"/>
</dbReference>
<dbReference type="InterPro" id="IPR011547">
    <property type="entry name" value="SLC26A/SulP_dom"/>
</dbReference>
<feature type="transmembrane region" description="Helical" evidence="5">
    <location>
        <begin position="345"/>
        <end position="365"/>
    </location>
</feature>
<feature type="transmembrane region" description="Helical" evidence="5">
    <location>
        <begin position="402"/>
        <end position="432"/>
    </location>
</feature>
<gene>
    <name evidence="7" type="ORF">DC082_09380</name>
</gene>
<feature type="domain" description="STAS" evidence="6">
    <location>
        <begin position="486"/>
        <end position="588"/>
    </location>
</feature>
<name>A0A2U2AI99_9GAMM</name>
<organism evidence="7 8">
    <name type="scientific">Ignatzschineria indica</name>
    <dbReference type="NCBI Taxonomy" id="472583"/>
    <lineage>
        <taxon>Bacteria</taxon>
        <taxon>Pseudomonadati</taxon>
        <taxon>Pseudomonadota</taxon>
        <taxon>Gammaproteobacteria</taxon>
        <taxon>Cardiobacteriales</taxon>
        <taxon>Ignatzschineriaceae</taxon>
        <taxon>Ignatzschineria</taxon>
    </lineage>
</organism>
<dbReference type="AlphaFoldDB" id="A0A2U2AI99"/>
<feature type="transmembrane region" description="Helical" evidence="5">
    <location>
        <begin position="28"/>
        <end position="48"/>
    </location>
</feature>
<evidence type="ECO:0000256" key="1">
    <source>
        <dbReference type="ARBA" id="ARBA00004141"/>
    </source>
</evidence>
<proteinExistence type="predicted"/>
<feature type="transmembrane region" description="Helical" evidence="5">
    <location>
        <begin position="371"/>
        <end position="390"/>
    </location>
</feature>
<evidence type="ECO:0000259" key="6">
    <source>
        <dbReference type="PROSITE" id="PS50801"/>
    </source>
</evidence>
<dbReference type="InterPro" id="IPR036513">
    <property type="entry name" value="STAS_dom_sf"/>
</dbReference>
<dbReference type="InterPro" id="IPR002645">
    <property type="entry name" value="STAS_dom"/>
</dbReference>
<evidence type="ECO:0000256" key="2">
    <source>
        <dbReference type="ARBA" id="ARBA00022692"/>
    </source>
</evidence>
<dbReference type="GO" id="GO:0055085">
    <property type="term" value="P:transmembrane transport"/>
    <property type="evidence" value="ECO:0007669"/>
    <property type="project" value="InterPro"/>
</dbReference>
<dbReference type="InterPro" id="IPR001902">
    <property type="entry name" value="SLC26A/SulP_fam"/>
</dbReference>
<evidence type="ECO:0000313" key="8">
    <source>
        <dbReference type="Proteomes" id="UP000244948"/>
    </source>
</evidence>
<feature type="transmembrane region" description="Helical" evidence="5">
    <location>
        <begin position="205"/>
        <end position="223"/>
    </location>
</feature>
<protein>
    <submittedName>
        <fullName evidence="7">C4-dicarboxylic acid transporter DauA</fullName>
    </submittedName>
</protein>
<reference evidence="7 8" key="1">
    <citation type="journal article" date="2018" name="Genome Announc.">
        <title>Ignatzschineria cameli sp. nov., isolated from necrotic foot tissue of dromedaries (Camelus dromedarius) and associated maggots (Wohlfahrtia species) in Dubai.</title>
        <authorList>
            <person name="Tsang C.C."/>
            <person name="Tang J.Y."/>
            <person name="Fong J.Y."/>
            <person name="Kinne J."/>
            <person name="Lee H.H."/>
            <person name="Joseph M."/>
            <person name="Jose S."/>
            <person name="Schuster R.K."/>
            <person name="Tang Y."/>
            <person name="Sivakumar S."/>
            <person name="Chen J.H."/>
            <person name="Teng J.L."/>
            <person name="Lau S.K."/>
            <person name="Wernery U."/>
            <person name="Woo P.C."/>
        </authorList>
    </citation>
    <scope>NUCLEOTIDE SEQUENCE [LARGE SCALE GENOMIC DNA]</scope>
    <source>
        <strain evidence="7 8">KCTC 22643</strain>
    </source>
</reference>
<dbReference type="Pfam" id="PF00916">
    <property type="entry name" value="Sulfate_transp"/>
    <property type="match status" value="1"/>
</dbReference>
<feature type="transmembrane region" description="Helical" evidence="5">
    <location>
        <begin position="95"/>
        <end position="116"/>
    </location>
</feature>
<dbReference type="CDD" id="cd07042">
    <property type="entry name" value="STAS_SulP_like_sulfate_transporter"/>
    <property type="match status" value="1"/>
</dbReference>
<dbReference type="RefSeq" id="WP_109236755.1">
    <property type="nucleotide sequence ID" value="NZ_BMXZ01000005.1"/>
</dbReference>
<dbReference type="NCBIfam" id="NF008660">
    <property type="entry name" value="PRK11660.1"/>
    <property type="match status" value="1"/>
</dbReference>
<dbReference type="Pfam" id="PF01740">
    <property type="entry name" value="STAS"/>
    <property type="match status" value="1"/>
</dbReference>
<keyword evidence="3 5" id="KW-1133">Transmembrane helix</keyword>
<evidence type="ECO:0000256" key="5">
    <source>
        <dbReference type="SAM" id="Phobius"/>
    </source>
</evidence>
<dbReference type="SUPFAM" id="SSF52091">
    <property type="entry name" value="SpoIIaa-like"/>
    <property type="match status" value="1"/>
</dbReference>
<keyword evidence="4 5" id="KW-0472">Membrane</keyword>
<sequence length="611" mass="66574">MKTFSWFWKIPFVQILQGYNLQKLRQDLMGGLTVGMIAVPLSMALAINTGVAPQYGLYTSIVAGFFIAICGGSRFNISGPTAAFIVILQPITSQYGLTGLILATSMAGVILVLMGLFRVGRTIHYVPYPVTAGFSTGIAIVIAMTQIPDLLGIDDPLQADGFIERIIAIFQMLPRLSIVDLGLAIFTLAGLIILPKFFHRMPPHLIVLGVSALVGVFLAQMGFEFRTIYSVFSYEHHGEIYQGIPSFLPEFSAPWINPEGESILSFKLVQELLPSAFVIAVLGAIESLLCSVVADGMKNTRHNPNAELIGQGVGNIIAPCFGGFAATAALARTAANIRAGGNTPIAGVIHAVFVLFTLLFFAKLLGYLPMASLGAMLLMVAWSMADVRYFKETVKMAPRADLAVLFSCLILTVVFDMVVAVAVGMVLSSFLFMTRMSAYTETEFFLDDDFVENGRKGAAETQEFAGGIEGELEEELEQSAPLILHYEIRGPFFFGPARKTIESLDRLPYLDQQIEVMIIYLERVPMIDLTGLIAFKSMLDRLQKKGIEVVLSGLNNDTKAVLGKAGLSPKKREGLHWAKDREDAETIAFSLCSICESSLSDTDMSDEKSPH</sequence>
<comment type="caution">
    <text evidence="7">The sequence shown here is derived from an EMBL/GenBank/DDBJ whole genome shotgun (WGS) entry which is preliminary data.</text>
</comment>
<feature type="transmembrane region" description="Helical" evidence="5">
    <location>
        <begin position="55"/>
        <end position="75"/>
    </location>
</feature>